<protein>
    <submittedName>
        <fullName evidence="1">Uncharacterized protein</fullName>
    </submittedName>
</protein>
<dbReference type="EMBL" id="JAOTIF010000012">
    <property type="protein sequence ID" value="MCU7550427.1"/>
    <property type="molecule type" value="Genomic_DNA"/>
</dbReference>
<sequence>MENFRDEASKLSKVIKIYRRKEHFNPFDHSKEVSAENDWGASFFYASIQLHTILQPYHTITKEKVYEIYTTFQRETGLKVDVDGLFKRNWLRIVNQKLNISGVIRYSVFDIDKVANLKGEFGFLSELMVAHVDGKISVAAFEQAIVAFNKTHTIVLDVAVMKKNNWIQEKDEVITIQNLDYYRPLVEYANDFLFIKKLRDCLADETQNRLVISIHQLTNLHTSHTALFPATPSVKDLIEKKVLTSNGHNYILNFRCQDSPFSGMILDKAGAKLWNSLLAEEQFSNDLERIRYWHDRMVHHHHWCSIRTYFNLDAKKRFLDAALQVVLTEEDLTSGEEEYLKIKLDQAHRVSTISYVLSEHKNEPEFPTDSDLFDLYEGIEAIDNRWQHQLMWPQDAREDIFYYINQIVRNDEENSCERILCLLEAGSAKPYALWKTCWNLYYWEPHIIPNLLYRSKTAALGFTLLWKLKKGENVLADKPIVFEEIATSCFGLLCRFLATNAGLDNQEKAKVIFQCLYISFHDKMKVISPDAQKNMRHKINATQLGNSLCDVFEHAVLPGRVITINGPIEDLWYPVVLKELYKQVADYKPFDYFRNNSLAIPHVELDFLLWIMKLAKNLSDKKMSRELQSIIIQKFVSFYLDSINTGKKAVWDYFKKTTSENVPIWHNQQSNNGLLDWKSIFIAMEQDNILDEFLSPTNLQMEVAQNKYEEYNRFVANKIRTHLSILLNGYHTIFKDQIILSAQGYPITPTLTKLENKVTSLVIKYCINKPENKQIDIFDSLFERTFWSTEKEELLPQIGNALNRFSKDNKNRILKELVSSDQIVRCFKLLEFVVSESDKAILLSILNNQDIQNFFSETYTRTDAEYVLQQLAENKVFAEKAKQALTIWEKVKIKNSHALNDQHEINCFRIKLLLAYHDQDEEKVDQIPDPKLRSHYQATEFSASRSRTFYKALVYLTKNRAPEAYSIFDTQLKTEGRDKVSLALNRFAAKIRWADNTSNVDDKKRLYREAIDEWKQYENTLLQQNELDFVKEMIWLNKLYVYSALTDYQAFDELFNKLEKPLQLSKDFLELSVMSLIKRKMQVQAESILSEAEEYHRLSNGNAPEFILRLKTHADNDDIIKVLREQYLRIFSRSAESLIKILPHKFTKDFGLPEFILSELVSVAEDVLTYVNSVSSIKKEDKYSDLLVLALSNRFKNYTWHVGNARGGFPESGKLNPGEIDFAIFGPGERITICEALILKGKNVANVEKHNFKVFNYDATRKFFFIIIYYLGDENKFKENWNGYKTDLASVIEFPSGFELDGMVEDLSSTFGNDSIKTGKSLHGATTTLFHIFININYHKRKTREKERTDN</sequence>
<name>A0A9X2XXL6_9BACT</name>
<dbReference type="Proteomes" id="UP001155483">
    <property type="component" value="Unassembled WGS sequence"/>
</dbReference>
<reference evidence="1" key="1">
    <citation type="submission" date="2022-09" db="EMBL/GenBank/DDBJ databases">
        <authorList>
            <person name="Yuan C."/>
            <person name="Ke Z."/>
        </authorList>
    </citation>
    <scope>NUCLEOTIDE SEQUENCE</scope>
    <source>
        <strain evidence="1">LB-8</strain>
    </source>
</reference>
<proteinExistence type="predicted"/>
<dbReference type="RefSeq" id="WP_279297867.1">
    <property type="nucleotide sequence ID" value="NZ_JAOTIF010000012.1"/>
</dbReference>
<keyword evidence="2" id="KW-1185">Reference proteome</keyword>
<accession>A0A9X2XXL6</accession>
<evidence type="ECO:0000313" key="1">
    <source>
        <dbReference type="EMBL" id="MCU7550427.1"/>
    </source>
</evidence>
<reference evidence="1" key="2">
    <citation type="submission" date="2023-04" db="EMBL/GenBank/DDBJ databases">
        <title>Paracnuella aquatica gen. nov., sp. nov., a member of the family Chitinophagaceae isolated from a hot spring.</title>
        <authorList>
            <person name="Wang C."/>
        </authorList>
    </citation>
    <scope>NUCLEOTIDE SEQUENCE</scope>
    <source>
        <strain evidence="1">LB-8</strain>
    </source>
</reference>
<gene>
    <name evidence="1" type="ORF">OCK74_15000</name>
</gene>
<comment type="caution">
    <text evidence="1">The sequence shown here is derived from an EMBL/GenBank/DDBJ whole genome shotgun (WGS) entry which is preliminary data.</text>
</comment>
<evidence type="ECO:0000313" key="2">
    <source>
        <dbReference type="Proteomes" id="UP001155483"/>
    </source>
</evidence>
<organism evidence="1 2">
    <name type="scientific">Paraflavisolibacter caeni</name>
    <dbReference type="NCBI Taxonomy" id="2982496"/>
    <lineage>
        <taxon>Bacteria</taxon>
        <taxon>Pseudomonadati</taxon>
        <taxon>Bacteroidota</taxon>
        <taxon>Chitinophagia</taxon>
        <taxon>Chitinophagales</taxon>
        <taxon>Chitinophagaceae</taxon>
        <taxon>Paraflavisolibacter</taxon>
    </lineage>
</organism>